<evidence type="ECO:0000256" key="1">
    <source>
        <dbReference type="SAM" id="Coils"/>
    </source>
</evidence>
<keyword evidence="1" id="KW-0175">Coiled coil</keyword>
<accession>A0A7D7U1V0</accession>
<dbReference type="KEGG" id="mtuy:H3143_01940"/>
<reference evidence="5 6" key="1">
    <citation type="journal article" date="2017" name="Int. J. Syst. Evol. Microbiol.">
        <title>Mycoplasma tullyi sp. nov., isolated from penguins of the genus Spheniscus.</title>
        <authorList>
            <person name="Yavari C.A."/>
            <person name="Ramirez A.S."/>
            <person name="Nicholas R.A.J."/>
            <person name="Radford A.D."/>
            <person name="Darby A.C."/>
            <person name="Bradbury J.M."/>
        </authorList>
    </citation>
    <scope>NUCLEOTIDE SEQUENCE [LARGE SCALE GENOMIC DNA]</scope>
    <source>
        <strain evidence="5 6">56A97T</strain>
    </source>
</reference>
<evidence type="ECO:0000256" key="3">
    <source>
        <dbReference type="SAM" id="SignalP"/>
    </source>
</evidence>
<evidence type="ECO:0000259" key="4">
    <source>
        <dbReference type="Pfam" id="PF05692"/>
    </source>
</evidence>
<evidence type="ECO:0000313" key="5">
    <source>
        <dbReference type="EMBL" id="QMT98249.1"/>
    </source>
</evidence>
<proteinExistence type="predicted"/>
<dbReference type="Pfam" id="PF07554">
    <property type="entry name" value="FIVAR"/>
    <property type="match status" value="2"/>
</dbReference>
<feature type="compositionally biased region" description="Low complexity" evidence="2">
    <location>
        <begin position="380"/>
        <end position="399"/>
    </location>
</feature>
<dbReference type="PROSITE" id="PS51257">
    <property type="entry name" value="PROKAR_LIPOPROTEIN"/>
    <property type="match status" value="1"/>
</dbReference>
<sequence>MKRKNILKFVSLLGIGSFVMLAAASCSQATNPTQNPSSRTQPGGSAMMDPAATELAAAKTALSTLIDSKNLNTQMYVDYAKIQDTLVKAYNAAQVVLANSSSTTQELKDAKTKLDSAISAASKAKTDFDTTNSELVNQYNGLKKALEQEKSLLDGLMAENYSAIRTNLNNLYTKAKEIVTPTLDPLMGSIPEVKNVTDLNKDLSNAIMRNDAWKTNADNFANKFVKQALVKDQLMGVTDNNMEQPGNYSFVGYSVDVGTNPNSATTAGTQDSQNSNSTTARPNWSFAQRKVWTNNTTPLKLSEPAEGEKATPYPTDVSWIYNLSGTGAKYTLSFRYFGASSTAYLYFPYKLVRTGDSVALQYKLNDQDVKAIDFKTENTATTVTPSSQTSTVAPAAQAEPDAEESEVSPSSKTPAKETSPTPTMIDTPTVGDIKVAKIQLSNLKFGLNTIEFSVPTQEGDAMSKVAPMIGNMYLTSSDSEDNKNKIYDDLFGSSSTKEDNKSTIIVDLLKGYSLGTNYSMIFYQLPSSDMKNDMPISNPTYFVGLIGGIQERFPMSDTQHMFTNLNRSPSENNQMRTFTIYVNAPQAGEYYISGSYLNGDNTTNGVNTNKKRYLKFSTSEGTGTTDMNNSVQFEATSLMNWDKVGTFDTKTTTLSNGETTVTDSSTSMKKTLKLEKGLNKVILSGMNNDDTPYVGNLTFTLETVVNSGSNNREASAK</sequence>
<dbReference type="RefSeq" id="WP_182078536.1">
    <property type="nucleotide sequence ID" value="NZ_CP059674.1"/>
</dbReference>
<keyword evidence="6" id="KW-1185">Reference proteome</keyword>
<protein>
    <submittedName>
        <fullName evidence="5">FIVAR domain-containing protein</fullName>
    </submittedName>
</protein>
<dbReference type="EMBL" id="CP059674">
    <property type="protein sequence ID" value="QMT98249.1"/>
    <property type="molecule type" value="Genomic_DNA"/>
</dbReference>
<evidence type="ECO:0000313" key="6">
    <source>
        <dbReference type="Proteomes" id="UP000514704"/>
    </source>
</evidence>
<feature type="region of interest" description="Disordered" evidence="2">
    <location>
        <begin position="380"/>
        <end position="428"/>
    </location>
</feature>
<organism evidence="5 6">
    <name type="scientific">Mycoplasma tullyi</name>
    <dbReference type="NCBI Taxonomy" id="1612150"/>
    <lineage>
        <taxon>Bacteria</taxon>
        <taxon>Bacillati</taxon>
        <taxon>Mycoplasmatota</taxon>
        <taxon>Mollicutes</taxon>
        <taxon>Mycoplasmataceae</taxon>
        <taxon>Mycoplasma</taxon>
    </lineage>
</organism>
<evidence type="ECO:0000256" key="2">
    <source>
        <dbReference type="SAM" id="MobiDB-lite"/>
    </source>
</evidence>
<feature type="domain" description="Haemagglutinin Mycoplasma" evidence="4">
    <location>
        <begin position="224"/>
        <end position="702"/>
    </location>
</feature>
<feature type="chain" id="PRO_5027544795" evidence="3">
    <location>
        <begin position="23"/>
        <end position="717"/>
    </location>
</feature>
<feature type="region of interest" description="Disordered" evidence="2">
    <location>
        <begin position="28"/>
        <end position="47"/>
    </location>
</feature>
<feature type="region of interest" description="Disordered" evidence="2">
    <location>
        <begin position="261"/>
        <end position="283"/>
    </location>
</feature>
<gene>
    <name evidence="5" type="ORF">H3143_01940</name>
</gene>
<dbReference type="InterPro" id="IPR008692">
    <property type="entry name" value="Hemogglutn_Mycoplasma"/>
</dbReference>
<dbReference type="AlphaFoldDB" id="A0A7D7U1V0"/>
<feature type="coiled-coil region" evidence="1">
    <location>
        <begin position="132"/>
        <end position="159"/>
    </location>
</feature>
<feature type="compositionally biased region" description="Polar residues" evidence="2">
    <location>
        <begin position="407"/>
        <end position="426"/>
    </location>
</feature>
<keyword evidence="3" id="KW-0732">Signal</keyword>
<name>A0A7D7U1V0_9MOLU</name>
<feature type="compositionally biased region" description="Polar residues" evidence="2">
    <location>
        <begin position="28"/>
        <end position="43"/>
    </location>
</feature>
<dbReference type="Proteomes" id="UP000514704">
    <property type="component" value="Chromosome"/>
</dbReference>
<dbReference type="Pfam" id="PF05692">
    <property type="entry name" value="Myco_haema"/>
    <property type="match status" value="1"/>
</dbReference>
<feature type="signal peptide" evidence="3">
    <location>
        <begin position="1"/>
        <end position="22"/>
    </location>
</feature>